<dbReference type="Gene3D" id="1.10.287.110">
    <property type="entry name" value="DnaJ domain"/>
    <property type="match status" value="1"/>
</dbReference>
<dbReference type="SMART" id="SM00271">
    <property type="entry name" value="DnaJ"/>
    <property type="match status" value="1"/>
</dbReference>
<evidence type="ECO:0000256" key="1">
    <source>
        <dbReference type="SAM" id="MobiDB-lite"/>
    </source>
</evidence>
<feature type="domain" description="J" evidence="2">
    <location>
        <begin position="157"/>
        <end position="223"/>
    </location>
</feature>
<dbReference type="InterPro" id="IPR036869">
    <property type="entry name" value="J_dom_sf"/>
</dbReference>
<dbReference type="AlphaFoldDB" id="A0A7S3R6G1"/>
<feature type="compositionally biased region" description="Low complexity" evidence="1">
    <location>
        <begin position="17"/>
        <end position="26"/>
    </location>
</feature>
<organism evidence="3">
    <name type="scientific">Dunaliella tertiolecta</name>
    <name type="common">Green alga</name>
    <dbReference type="NCBI Taxonomy" id="3047"/>
    <lineage>
        <taxon>Eukaryota</taxon>
        <taxon>Viridiplantae</taxon>
        <taxon>Chlorophyta</taxon>
        <taxon>core chlorophytes</taxon>
        <taxon>Chlorophyceae</taxon>
        <taxon>CS clade</taxon>
        <taxon>Chlamydomonadales</taxon>
        <taxon>Dunaliellaceae</taxon>
        <taxon>Dunaliella</taxon>
    </lineage>
</organism>
<dbReference type="InterPro" id="IPR001623">
    <property type="entry name" value="DnaJ_domain"/>
</dbReference>
<sequence>MYKMAVRAEGRIRLRASFSSSSSSSSTRRRGSPFGYTWSAADFGGWEEDEPWEDRDWYIRWQGATKSSSSSSSSSNRRASWSRPSSSSHFSKSGRTRGQEAWWEWEPPHGSWGSYYKWQAFGKHPSGASSGASSSASHQHGSSSSSSSRTHSPLVRSYLSHLCLPPDTLLQTETIKAAFRRCAMQYHPDRNAMSGVSMSHRAECDRKFRDGRMAFEALRAMCSS</sequence>
<dbReference type="SUPFAM" id="SSF46565">
    <property type="entry name" value="Chaperone J-domain"/>
    <property type="match status" value="1"/>
</dbReference>
<reference evidence="3" key="1">
    <citation type="submission" date="2021-01" db="EMBL/GenBank/DDBJ databases">
        <authorList>
            <person name="Corre E."/>
            <person name="Pelletier E."/>
            <person name="Niang G."/>
            <person name="Scheremetjew M."/>
            <person name="Finn R."/>
            <person name="Kale V."/>
            <person name="Holt S."/>
            <person name="Cochrane G."/>
            <person name="Meng A."/>
            <person name="Brown T."/>
            <person name="Cohen L."/>
        </authorList>
    </citation>
    <scope>NUCLEOTIDE SEQUENCE</scope>
    <source>
        <strain evidence="3">CCMP1320</strain>
    </source>
</reference>
<dbReference type="EMBL" id="HBIP01031494">
    <property type="protein sequence ID" value="CAE0504053.1"/>
    <property type="molecule type" value="Transcribed_RNA"/>
</dbReference>
<gene>
    <name evidence="3" type="ORF">DTER00134_LOCUS19126</name>
</gene>
<proteinExistence type="predicted"/>
<accession>A0A7S3R6G1</accession>
<evidence type="ECO:0000259" key="2">
    <source>
        <dbReference type="PROSITE" id="PS50076"/>
    </source>
</evidence>
<feature type="region of interest" description="Disordered" evidence="1">
    <location>
        <begin position="17"/>
        <end position="36"/>
    </location>
</feature>
<evidence type="ECO:0000313" key="3">
    <source>
        <dbReference type="EMBL" id="CAE0504053.1"/>
    </source>
</evidence>
<protein>
    <recommendedName>
        <fullName evidence="2">J domain-containing protein</fullName>
    </recommendedName>
</protein>
<name>A0A7S3R6G1_DUNTE</name>
<dbReference type="CDD" id="cd06257">
    <property type="entry name" value="DnaJ"/>
    <property type="match status" value="1"/>
</dbReference>
<dbReference type="PROSITE" id="PS50076">
    <property type="entry name" value="DNAJ_2"/>
    <property type="match status" value="1"/>
</dbReference>
<feature type="compositionally biased region" description="Low complexity" evidence="1">
    <location>
        <begin position="67"/>
        <end position="93"/>
    </location>
</feature>
<feature type="region of interest" description="Disordered" evidence="1">
    <location>
        <begin position="127"/>
        <end position="151"/>
    </location>
</feature>
<feature type="region of interest" description="Disordered" evidence="1">
    <location>
        <begin position="65"/>
        <end position="94"/>
    </location>
</feature>